<name>A0A815NGY2_9BILA</name>
<dbReference type="SUPFAM" id="SSF48230">
    <property type="entry name" value="Chondroitin AC/alginate lyase"/>
    <property type="match status" value="1"/>
</dbReference>
<comment type="caution">
    <text evidence="2">The sequence shown here is derived from an EMBL/GenBank/DDBJ whole genome shotgun (WGS) entry which is preliminary data.</text>
</comment>
<evidence type="ECO:0000313" key="3">
    <source>
        <dbReference type="Proteomes" id="UP000663834"/>
    </source>
</evidence>
<feature type="transmembrane region" description="Helical" evidence="1">
    <location>
        <begin position="975"/>
        <end position="997"/>
    </location>
</feature>
<proteinExistence type="predicted"/>
<gene>
    <name evidence="2" type="ORF">KQP761_LOCUS10969</name>
</gene>
<dbReference type="Gene3D" id="1.50.10.100">
    <property type="entry name" value="Chondroitin AC/alginate lyase"/>
    <property type="match status" value="1"/>
</dbReference>
<keyword evidence="1" id="KW-1133">Transmembrane helix</keyword>
<dbReference type="OrthoDB" id="10007635at2759"/>
<reference evidence="2" key="1">
    <citation type="submission" date="2021-02" db="EMBL/GenBank/DDBJ databases">
        <authorList>
            <person name="Nowell W R."/>
        </authorList>
    </citation>
    <scope>NUCLEOTIDE SEQUENCE</scope>
</reference>
<dbReference type="AlphaFoldDB" id="A0A815NGY2"/>
<keyword evidence="1" id="KW-0812">Transmembrane</keyword>
<evidence type="ECO:0000313" key="2">
    <source>
        <dbReference type="EMBL" id="CAF1429426.1"/>
    </source>
</evidence>
<accession>A0A815NGY2</accession>
<sequence>MIFITERISSMNGLTTGNLLRNGDFSQLELDGQLSIWNTTVGQGNTSVTILPRKYLSLNAVEISAYANGTFVTLTQTIQLEHSTNKSLLVMTFWHRTWIVYGSGSILLEFYDSSNYKIGNEYMKFFSRNLTWTYVRIKRPIHSYAISAKSVIQMYNSVGAVLMTNISIEQVDVWKNATFFVSLRQDGTIFIQWSLENHNNSVASYDIYRGKGILSTLDDIILLVTIRTMFSYRKNIYESMYTDHSVHLNAIYTYQVIARPSNGALIDRTILIIGQTDLVEDYYNITALIALPRTNGIHLSWKLRAKSTANTVTLYNSIDSVSKINNSRAQLLGTYPVQDMKAIVGLSNTGPFLLVSDDGNDIATVKLANLTRSRIVLTPIHLDFIREKINQSGHAQEVFKALIKSIYTYQPDNSFNYCWPARDAALLYAITRDINYVHIAYSALNANRINYTIYDQSAVKLRFSLSTMARAQAFDWAYDAFTMQQRQKLINDFQYAASIFTSYSDDHSRNSNDKASNWIGIVKSSELILHLTLYGEEGYPNDQAERRILFLLHELKLHLEHSYGPSGYMQEGLSYLAYTLPILGPAVYLAKSMGISILDDAWFRPDWHNLAVHIISLRSHRNSLQFGVSDSTYSYNGFLPFIFNSTNDRNIKAALKWFYDRTMGINSTSPAYDGKDKSAALLYYPCEIVAQHPSVAFPRSTLMISDNVDGFYGFRNRYRDQNDVLIGLMNRNRRHAGWNANETFALSIMSHDTTWARMPGKEFQQYNVTRKFSAPLIDGWPRESPKGTKLGYTKAIKSFSDQGGGYVSIDSSVNLNITLASRDILVDMVTKGNIDTTIAIHDRFVDTLSHFWHWQISPDPDETNITLGNENNLSTFMIRGKNGSWLKGWLYNHQNAAYNNTDDVLRIIKQEFTVNFKIAMTLGMGTEPVAYRIATGINIDNACINFHGLFQGLQCLTTTVIISTTATLGIKTPSIIIISITSTIVGLVVLIIIAILIRKIINRNDRISSTLEIKPTNAEKLSPFFIQSLSRKYHCSSSTDC</sequence>
<dbReference type="Gene3D" id="2.60.120.260">
    <property type="entry name" value="Galactose-binding domain-like"/>
    <property type="match status" value="1"/>
</dbReference>
<evidence type="ECO:0000256" key="1">
    <source>
        <dbReference type="SAM" id="Phobius"/>
    </source>
</evidence>
<dbReference type="EMBL" id="CAJNOW010004755">
    <property type="protein sequence ID" value="CAF1429426.1"/>
    <property type="molecule type" value="Genomic_DNA"/>
</dbReference>
<protein>
    <submittedName>
        <fullName evidence="2">Uncharacterized protein</fullName>
    </submittedName>
</protein>
<dbReference type="Proteomes" id="UP000663834">
    <property type="component" value="Unassembled WGS sequence"/>
</dbReference>
<dbReference type="InterPro" id="IPR008929">
    <property type="entry name" value="Chondroitin_lyas"/>
</dbReference>
<organism evidence="2 3">
    <name type="scientific">Rotaria magnacalcarata</name>
    <dbReference type="NCBI Taxonomy" id="392030"/>
    <lineage>
        <taxon>Eukaryota</taxon>
        <taxon>Metazoa</taxon>
        <taxon>Spiralia</taxon>
        <taxon>Gnathifera</taxon>
        <taxon>Rotifera</taxon>
        <taxon>Eurotatoria</taxon>
        <taxon>Bdelloidea</taxon>
        <taxon>Philodinida</taxon>
        <taxon>Philodinidae</taxon>
        <taxon>Rotaria</taxon>
    </lineage>
</organism>
<keyword evidence="1" id="KW-0472">Membrane</keyword>